<feature type="region of interest" description="Disordered" evidence="2">
    <location>
        <begin position="1"/>
        <end position="52"/>
    </location>
</feature>
<protein>
    <submittedName>
        <fullName evidence="3">DNA glycosylase superfamily protein</fullName>
    </submittedName>
</protein>
<feature type="binding site" evidence="1">
    <location>
        <position position="160"/>
    </location>
    <ligand>
        <name>Zn(2+)</name>
        <dbReference type="ChEBI" id="CHEBI:29105"/>
    </ligand>
</feature>
<dbReference type="Pfam" id="PF03352">
    <property type="entry name" value="Adenine_glyco"/>
    <property type="match status" value="1"/>
</dbReference>
<comment type="caution">
    <text evidence="3">The sequence shown here is derived from an EMBL/GenBank/DDBJ whole genome shotgun (WGS) entry which is preliminary data.</text>
</comment>
<feature type="compositionally biased region" description="Low complexity" evidence="2">
    <location>
        <begin position="77"/>
        <end position="95"/>
    </location>
</feature>
<dbReference type="GO" id="GO:0006284">
    <property type="term" value="P:base-excision repair"/>
    <property type="evidence" value="ECO:0007669"/>
    <property type="project" value="InterPro"/>
</dbReference>
<name>A0A699HPQ6_TANCI</name>
<dbReference type="EMBL" id="BKCJ010186690">
    <property type="protein sequence ID" value="GEY53416.1"/>
    <property type="molecule type" value="Genomic_DNA"/>
</dbReference>
<dbReference type="PANTHER" id="PTHR31116">
    <property type="entry name" value="OS04G0501200 PROTEIN"/>
    <property type="match status" value="1"/>
</dbReference>
<accession>A0A699HPQ6</accession>
<feature type="region of interest" description="Disordered" evidence="2">
    <location>
        <begin position="77"/>
        <end position="111"/>
    </location>
</feature>
<dbReference type="AlphaFoldDB" id="A0A699HPQ6"/>
<dbReference type="SUPFAM" id="SSF48150">
    <property type="entry name" value="DNA-glycosylase"/>
    <property type="match status" value="1"/>
</dbReference>
<evidence type="ECO:0000256" key="2">
    <source>
        <dbReference type="SAM" id="MobiDB-lite"/>
    </source>
</evidence>
<sequence length="472" mass="52155">MSEVPVVVMECTDSESRPVLGPAGNKTRSPVKFGKPAAKPKNKPEEVKKPVTVTVKSPLKSVTVTPPSILRRKVSMNASCSSDASSDSSHSRVSNGKVSRRSVTPKRSAIGLRNGGAKSVVNVGKVESDGLMEVSPDSLSGRKRCAWVTANTDPCYAVFHDEEWGVPVHDDKKLFELLSLSTALAELTWPTILSKRHLFREVFHGFDPIAVSKMSDKKIAAPGNPATSLLSEVKLRGFIENARQVCKIADEFGSFDKYIWGFINHKPIVNKFRYPRQVPIKTSKADSISKDLVRRGFRGVGPTVVYSFLQVAGLTNDHLVSCFRFNECADVGPVKDVKDAGQNGKSEGRRSEDGNGLGLTRVIDELRLSGCRVKGTYMEMMMMMIVRSLHPIFLSVLACVQQLESSRIYLTHLEQRAENFWKEYMVSSGWESSDLTIEEDSVLEAEKKDSVVESGGRALNIIPPYVEPRQYT</sequence>
<feature type="binding site" evidence="1">
    <location>
        <position position="318"/>
    </location>
    <ligand>
        <name>Zn(2+)</name>
        <dbReference type="ChEBI" id="CHEBI:29105"/>
    </ligand>
</feature>
<gene>
    <name evidence="3" type="ORF">Tci_425390</name>
</gene>
<evidence type="ECO:0000256" key="1">
    <source>
        <dbReference type="PIRSR" id="PIRSR605019-1"/>
    </source>
</evidence>
<keyword evidence="1" id="KW-0479">Metal-binding</keyword>
<proteinExistence type="predicted"/>
<dbReference type="GO" id="GO:0046872">
    <property type="term" value="F:metal ion binding"/>
    <property type="evidence" value="ECO:0007669"/>
    <property type="project" value="UniProtKB-KW"/>
</dbReference>
<reference evidence="3" key="1">
    <citation type="journal article" date="2019" name="Sci. Rep.">
        <title>Draft genome of Tanacetum cinerariifolium, the natural source of mosquito coil.</title>
        <authorList>
            <person name="Yamashiro T."/>
            <person name="Shiraishi A."/>
            <person name="Satake H."/>
            <person name="Nakayama K."/>
        </authorList>
    </citation>
    <scope>NUCLEOTIDE SEQUENCE</scope>
</reference>
<feature type="binding site" evidence="1">
    <location>
        <position position="322"/>
    </location>
    <ligand>
        <name>Zn(2+)</name>
        <dbReference type="ChEBI" id="CHEBI:29105"/>
    </ligand>
</feature>
<dbReference type="PANTHER" id="PTHR31116:SF5">
    <property type="entry name" value="OS06G0649800 PROTEIN"/>
    <property type="match status" value="1"/>
</dbReference>
<evidence type="ECO:0000313" key="3">
    <source>
        <dbReference type="EMBL" id="GEY53416.1"/>
    </source>
</evidence>
<organism evidence="3">
    <name type="scientific">Tanacetum cinerariifolium</name>
    <name type="common">Dalmatian daisy</name>
    <name type="synonym">Chrysanthemum cinerariifolium</name>
    <dbReference type="NCBI Taxonomy" id="118510"/>
    <lineage>
        <taxon>Eukaryota</taxon>
        <taxon>Viridiplantae</taxon>
        <taxon>Streptophyta</taxon>
        <taxon>Embryophyta</taxon>
        <taxon>Tracheophyta</taxon>
        <taxon>Spermatophyta</taxon>
        <taxon>Magnoliopsida</taxon>
        <taxon>eudicotyledons</taxon>
        <taxon>Gunneridae</taxon>
        <taxon>Pentapetalae</taxon>
        <taxon>asterids</taxon>
        <taxon>campanulids</taxon>
        <taxon>Asterales</taxon>
        <taxon>Asteraceae</taxon>
        <taxon>Asteroideae</taxon>
        <taxon>Anthemideae</taxon>
        <taxon>Anthemidinae</taxon>
        <taxon>Tanacetum</taxon>
    </lineage>
</organism>
<dbReference type="Gene3D" id="1.10.340.30">
    <property type="entry name" value="Hypothetical protein, domain 2"/>
    <property type="match status" value="1"/>
</dbReference>
<keyword evidence="1" id="KW-0862">Zinc</keyword>
<dbReference type="InterPro" id="IPR011257">
    <property type="entry name" value="DNA_glycosylase"/>
</dbReference>
<feature type="binding site" evidence="1">
    <location>
        <position position="145"/>
    </location>
    <ligand>
        <name>Zn(2+)</name>
        <dbReference type="ChEBI" id="CHEBI:29105"/>
    </ligand>
</feature>
<dbReference type="InterPro" id="IPR005019">
    <property type="entry name" value="Adenine_glyco"/>
</dbReference>
<dbReference type="GO" id="GO:0008725">
    <property type="term" value="F:DNA-3-methyladenine glycosylase activity"/>
    <property type="evidence" value="ECO:0007669"/>
    <property type="project" value="InterPro"/>
</dbReference>